<evidence type="ECO:0000313" key="3">
    <source>
        <dbReference type="Proteomes" id="UP001327560"/>
    </source>
</evidence>
<name>A0AAQ3QD61_9LILI</name>
<sequence length="430" mass="50022">MVYRDIWVRQSFQRIAGEIMKRINGKEPYDADWLVVSDLLGESTLRRVRGMLIEDVLHFLIVEHIVPITSNDKYVGYDPYSKELDKEIEELCFMMRIGEERRIPEGCLYLSLLVDSQTSLLFSSTLLLGLNNKLRALLILHHEKEEDKKYQALAEITKHIFPKLAYLRILYLRAVRIQKLPKTIGKLHRLRYLKLHLVDILSRYIAVYDDNHGKSICAIPELQSLTNLHQLHVLNLERVSNFAEDIQAAKVIQENTRLEHLTLVWEWWDMDSVAKAASVQIIAEGFEPNSNLRKLEMVCYMENDLPGWMKEEGVSSHLNFLVEIKLIKLKRCESLPPLGQLPYLLNVEISGMDSIKIVGDDFYGTQTVGTFPSLIKLTLSEMLMQEEWQESESDYVFPVLQELTLIQCPKFRGFDKTIYPNLYSEYVVEQ</sequence>
<dbReference type="SUPFAM" id="SSF52058">
    <property type="entry name" value="L domain-like"/>
    <property type="match status" value="1"/>
</dbReference>
<evidence type="ECO:0000313" key="2">
    <source>
        <dbReference type="EMBL" id="WOL05206.1"/>
    </source>
</evidence>
<reference evidence="2 3" key="1">
    <citation type="submission" date="2023-10" db="EMBL/GenBank/DDBJ databases">
        <title>Chromosome-scale genome assembly provides insights into flower coloration mechanisms of Canna indica.</title>
        <authorList>
            <person name="Li C."/>
        </authorList>
    </citation>
    <scope>NUCLEOTIDE SEQUENCE [LARGE SCALE GENOMIC DNA]</scope>
    <source>
        <tissue evidence="2">Flower</tissue>
    </source>
</reference>
<dbReference type="InterPro" id="IPR056789">
    <property type="entry name" value="LRR_R13L1-DRL21"/>
</dbReference>
<dbReference type="InterPro" id="IPR032675">
    <property type="entry name" value="LRR_dom_sf"/>
</dbReference>
<dbReference type="EMBL" id="CP136893">
    <property type="protein sequence ID" value="WOL05206.1"/>
    <property type="molecule type" value="Genomic_DNA"/>
</dbReference>
<dbReference type="Gene3D" id="3.80.10.10">
    <property type="entry name" value="Ribonuclease Inhibitor"/>
    <property type="match status" value="1"/>
</dbReference>
<accession>A0AAQ3QD61</accession>
<keyword evidence="3" id="KW-1185">Reference proteome</keyword>
<dbReference type="AlphaFoldDB" id="A0AAQ3QD61"/>
<dbReference type="PANTHER" id="PTHR47186:SF38">
    <property type="entry name" value="NB-ARC DOMAIN-CONTAINING PROTEIN"/>
    <property type="match status" value="1"/>
</dbReference>
<dbReference type="Pfam" id="PF25019">
    <property type="entry name" value="LRR_R13L1-DRL21"/>
    <property type="match status" value="1"/>
</dbReference>
<evidence type="ECO:0000259" key="1">
    <source>
        <dbReference type="Pfam" id="PF25019"/>
    </source>
</evidence>
<protein>
    <submittedName>
        <fullName evidence="2">Disease resistance protein RGA2-like</fullName>
    </submittedName>
</protein>
<organism evidence="2 3">
    <name type="scientific">Canna indica</name>
    <name type="common">Indian-shot</name>
    <dbReference type="NCBI Taxonomy" id="4628"/>
    <lineage>
        <taxon>Eukaryota</taxon>
        <taxon>Viridiplantae</taxon>
        <taxon>Streptophyta</taxon>
        <taxon>Embryophyta</taxon>
        <taxon>Tracheophyta</taxon>
        <taxon>Spermatophyta</taxon>
        <taxon>Magnoliopsida</taxon>
        <taxon>Liliopsida</taxon>
        <taxon>Zingiberales</taxon>
        <taxon>Cannaceae</taxon>
        <taxon>Canna</taxon>
    </lineage>
</organism>
<feature type="domain" description="R13L1/DRL21-like LRR repeat region" evidence="1">
    <location>
        <begin position="219"/>
        <end position="352"/>
    </location>
</feature>
<gene>
    <name evidence="2" type="ORF">Cni_G13933</name>
</gene>
<dbReference type="Proteomes" id="UP001327560">
    <property type="component" value="Chromosome 4"/>
</dbReference>
<dbReference type="PANTHER" id="PTHR47186">
    <property type="entry name" value="LEUCINE-RICH REPEAT-CONTAINING PROTEIN 57"/>
    <property type="match status" value="1"/>
</dbReference>
<proteinExistence type="predicted"/>